<comment type="caution">
    <text evidence="5">The sequence shown here is derived from an EMBL/GenBank/DDBJ whole genome shotgun (WGS) entry which is preliminary data.</text>
</comment>
<keyword evidence="6" id="KW-1185">Reference proteome</keyword>
<dbReference type="RefSeq" id="WP_065160374.1">
    <property type="nucleotide sequence ID" value="NZ_LZLQ01000124.1"/>
</dbReference>
<dbReference type="Pfam" id="PF00106">
    <property type="entry name" value="adh_short"/>
    <property type="match status" value="1"/>
</dbReference>
<protein>
    <submittedName>
        <fullName evidence="5">Short-chain dehydrogenase</fullName>
    </submittedName>
</protein>
<evidence type="ECO:0000259" key="4">
    <source>
        <dbReference type="SMART" id="SM00822"/>
    </source>
</evidence>
<proteinExistence type="inferred from homology"/>
<evidence type="ECO:0000313" key="5">
    <source>
        <dbReference type="EMBL" id="OBK12670.1"/>
    </source>
</evidence>
<dbReference type="PANTHER" id="PTHR44196:SF1">
    <property type="entry name" value="DEHYDROGENASE_REDUCTASE SDR FAMILY MEMBER 7B"/>
    <property type="match status" value="1"/>
</dbReference>
<dbReference type="PRINTS" id="PR00081">
    <property type="entry name" value="GDHRDH"/>
</dbReference>
<dbReference type="PRINTS" id="PR00080">
    <property type="entry name" value="SDRFAMILY"/>
</dbReference>
<evidence type="ECO:0000256" key="2">
    <source>
        <dbReference type="ARBA" id="ARBA00023002"/>
    </source>
</evidence>
<dbReference type="InterPro" id="IPR020904">
    <property type="entry name" value="Sc_DH/Rdtase_CS"/>
</dbReference>
<dbReference type="InterPro" id="IPR036291">
    <property type="entry name" value="NAD(P)-bd_dom_sf"/>
</dbReference>
<dbReference type="Proteomes" id="UP000093629">
    <property type="component" value="Unassembled WGS sequence"/>
</dbReference>
<dbReference type="GO" id="GO:0016491">
    <property type="term" value="F:oxidoreductase activity"/>
    <property type="evidence" value="ECO:0007669"/>
    <property type="project" value="UniProtKB-KW"/>
</dbReference>
<dbReference type="AlphaFoldDB" id="A0A1A3MUB5"/>
<dbReference type="PROSITE" id="PS00061">
    <property type="entry name" value="ADH_SHORT"/>
    <property type="match status" value="1"/>
</dbReference>
<reference evidence="5 6" key="1">
    <citation type="submission" date="2016-06" db="EMBL/GenBank/DDBJ databases">
        <authorList>
            <person name="Kjaerup R.B."/>
            <person name="Dalgaard T.S."/>
            <person name="Juul-Madsen H.R."/>
        </authorList>
    </citation>
    <scope>NUCLEOTIDE SEQUENCE [LARGE SCALE GENOMIC DNA]</scope>
    <source>
        <strain evidence="5 6">1245139.5</strain>
    </source>
</reference>
<keyword evidence="2" id="KW-0560">Oxidoreductase</keyword>
<name>A0A1A3MUB5_MYCAS</name>
<evidence type="ECO:0000256" key="3">
    <source>
        <dbReference type="RuleBase" id="RU000363"/>
    </source>
</evidence>
<accession>A0A1A3MUB5</accession>
<dbReference type="InterPro" id="IPR002347">
    <property type="entry name" value="SDR_fam"/>
</dbReference>
<evidence type="ECO:0000313" key="6">
    <source>
        <dbReference type="Proteomes" id="UP000093629"/>
    </source>
</evidence>
<dbReference type="InterPro" id="IPR057326">
    <property type="entry name" value="KR_dom"/>
</dbReference>
<dbReference type="PANTHER" id="PTHR44196">
    <property type="entry name" value="DEHYDROGENASE/REDUCTASE SDR FAMILY MEMBER 7B"/>
    <property type="match status" value="1"/>
</dbReference>
<dbReference type="OrthoDB" id="9775296at2"/>
<dbReference type="CDD" id="cd05233">
    <property type="entry name" value="SDR_c"/>
    <property type="match status" value="1"/>
</dbReference>
<dbReference type="SMART" id="SM00822">
    <property type="entry name" value="PKS_KR"/>
    <property type="match status" value="1"/>
</dbReference>
<sequence length="286" mass="29883">MDRVRGNTVVVTGGARGIGFATAKALLIRGALVVIGDRDAGALETAVAELRGAGAVLGYPLDVSDRDCFAQFLDMARAGVGGGIDVLINNAGVMPVGSFTAQPPHAIRSALEVNLYGVLNGCQLVLPEMVARRRGHIVNIASMAGVMAIPGQVVYAASKFGVVGLSVAMADEFASHGVHVTVVLPPFTQTDLIAGTKASGVGRPVRPDRVAAAIVGALDKPRTQVSVPRAARFVGPAVSMLGTRGRRWLNKRVGADTLFLDDIDHAAREFYERRARSALGVVDPRD</sequence>
<evidence type="ECO:0000256" key="1">
    <source>
        <dbReference type="ARBA" id="ARBA00006484"/>
    </source>
</evidence>
<dbReference type="NCBIfam" id="NF005878">
    <property type="entry name" value="PRK07825.1"/>
    <property type="match status" value="1"/>
</dbReference>
<dbReference type="Gene3D" id="3.40.50.720">
    <property type="entry name" value="NAD(P)-binding Rossmann-like Domain"/>
    <property type="match status" value="1"/>
</dbReference>
<feature type="domain" description="Ketoreductase" evidence="4">
    <location>
        <begin position="7"/>
        <end position="190"/>
    </location>
</feature>
<gene>
    <name evidence="5" type="ORF">A5636_11780</name>
</gene>
<dbReference type="EMBL" id="LZLQ01000124">
    <property type="protein sequence ID" value="OBK12670.1"/>
    <property type="molecule type" value="Genomic_DNA"/>
</dbReference>
<comment type="similarity">
    <text evidence="1 3">Belongs to the short-chain dehydrogenases/reductases (SDR) family.</text>
</comment>
<dbReference type="GO" id="GO:0016020">
    <property type="term" value="C:membrane"/>
    <property type="evidence" value="ECO:0007669"/>
    <property type="project" value="TreeGrafter"/>
</dbReference>
<dbReference type="SUPFAM" id="SSF51735">
    <property type="entry name" value="NAD(P)-binding Rossmann-fold domains"/>
    <property type="match status" value="1"/>
</dbReference>
<organism evidence="5 6">
    <name type="scientific">Mycobacterium asiaticum</name>
    <dbReference type="NCBI Taxonomy" id="1790"/>
    <lineage>
        <taxon>Bacteria</taxon>
        <taxon>Bacillati</taxon>
        <taxon>Actinomycetota</taxon>
        <taxon>Actinomycetes</taxon>
        <taxon>Mycobacteriales</taxon>
        <taxon>Mycobacteriaceae</taxon>
        <taxon>Mycobacterium</taxon>
    </lineage>
</organism>